<keyword evidence="2" id="KW-0479">Metal-binding</keyword>
<dbReference type="Pfam" id="PF02746">
    <property type="entry name" value="MR_MLE_N"/>
    <property type="match status" value="1"/>
</dbReference>
<dbReference type="PROSITE" id="PS00908">
    <property type="entry name" value="MR_MLE_1"/>
    <property type="match status" value="1"/>
</dbReference>
<comment type="caution">
    <text evidence="4">The sequence shown here is derived from an EMBL/GenBank/DDBJ whole genome shotgun (WGS) entry which is preliminary data.</text>
</comment>
<name>A0A916W8M7_9HYPH</name>
<feature type="domain" description="Mandelate racemase/muconate lactonizing enzyme C-terminal" evidence="3">
    <location>
        <begin position="151"/>
        <end position="250"/>
    </location>
</feature>
<dbReference type="SMART" id="SM00922">
    <property type="entry name" value="MR_MLE"/>
    <property type="match status" value="1"/>
</dbReference>
<dbReference type="InterPro" id="IPR013341">
    <property type="entry name" value="Mandelate_racemase_N_dom"/>
</dbReference>
<dbReference type="Pfam" id="PF13378">
    <property type="entry name" value="MR_MLE_C"/>
    <property type="match status" value="1"/>
</dbReference>
<dbReference type="EMBL" id="BMIF01000012">
    <property type="protein sequence ID" value="GGA77051.1"/>
    <property type="molecule type" value="Genomic_DNA"/>
</dbReference>
<dbReference type="PANTHER" id="PTHR48080:SF3">
    <property type="entry name" value="ENOLASE SUPERFAMILY MEMBER DDB_G0284701"/>
    <property type="match status" value="1"/>
</dbReference>
<reference evidence="4" key="2">
    <citation type="submission" date="2020-09" db="EMBL/GenBank/DDBJ databases">
        <authorList>
            <person name="Sun Q."/>
            <person name="Zhou Y."/>
        </authorList>
    </citation>
    <scope>NUCLEOTIDE SEQUENCE</scope>
    <source>
        <strain evidence="4">CGMCC 1.15320</strain>
    </source>
</reference>
<organism evidence="4 5">
    <name type="scientific">Nitratireductor aestuarii</name>
    <dbReference type="NCBI Taxonomy" id="1735103"/>
    <lineage>
        <taxon>Bacteria</taxon>
        <taxon>Pseudomonadati</taxon>
        <taxon>Pseudomonadota</taxon>
        <taxon>Alphaproteobacteria</taxon>
        <taxon>Hyphomicrobiales</taxon>
        <taxon>Phyllobacteriaceae</taxon>
        <taxon>Nitratireductor</taxon>
    </lineage>
</organism>
<dbReference type="InterPro" id="IPR018110">
    <property type="entry name" value="Mandel_Rmase/mucon_lact_enz_CS"/>
</dbReference>
<proteinExistence type="inferred from homology"/>
<keyword evidence="5" id="KW-1185">Reference proteome</keyword>
<comment type="similarity">
    <text evidence="1">Belongs to the mandelate racemase/muconate lactonizing enzyme family.</text>
</comment>
<evidence type="ECO:0000313" key="5">
    <source>
        <dbReference type="Proteomes" id="UP000636264"/>
    </source>
</evidence>
<dbReference type="GO" id="GO:0003824">
    <property type="term" value="F:catalytic activity"/>
    <property type="evidence" value="ECO:0007669"/>
    <property type="project" value="UniProtKB-ARBA"/>
</dbReference>
<gene>
    <name evidence="4" type="primary">catB</name>
    <name evidence="4" type="ORF">GCM10011385_33980</name>
</gene>
<sequence length="389" mass="41370">MKIDRIEVLVTDLTGRIQRLGSSGPYDTGARGSLLGKPILVRIYADGVVGNGQIRPIAPSHFLPDTGASMLAAIRDIYAPRLIGKSIFDTSAISAMLANSLPGNVQATAAIDHALHDAMGKALGQPVYNLLGGRCYDRIPLEWSVSLGLTPDDMVAECRRAVEEFGVTTLCLKAGHPGGWKYDVANFKAVRKAFGEDVTIGIDPNTGWTVSTSLRVINALRDDRLDYLEQPVAKGDHKGLARIRDAAGGVPIMADESLMTLDDAISLSDKVDVFCIKLYKVGGMHKARQIAAIAEAAHVLVNVGGLAAFSQLEAAAGIHFHTSLHPKKVMPAGEFLFGLGVVGPDPLVPEPTYAIEDGHVRPSSLPGLGVNLDEKAIAYLTLVREVITA</sequence>
<dbReference type="PANTHER" id="PTHR48080">
    <property type="entry name" value="D-GALACTONATE DEHYDRATASE-RELATED"/>
    <property type="match status" value="1"/>
</dbReference>
<dbReference type="AlphaFoldDB" id="A0A916W8M7"/>
<evidence type="ECO:0000256" key="2">
    <source>
        <dbReference type="ARBA" id="ARBA00022723"/>
    </source>
</evidence>
<dbReference type="Proteomes" id="UP000636264">
    <property type="component" value="Unassembled WGS sequence"/>
</dbReference>
<dbReference type="SUPFAM" id="SSF51604">
    <property type="entry name" value="Enolase C-terminal domain-like"/>
    <property type="match status" value="1"/>
</dbReference>
<dbReference type="InterPro" id="IPR029065">
    <property type="entry name" value="Enolase_C-like"/>
</dbReference>
<dbReference type="Gene3D" id="3.30.390.10">
    <property type="entry name" value="Enolase-like, N-terminal domain"/>
    <property type="match status" value="1"/>
</dbReference>
<protein>
    <submittedName>
        <fullName evidence="4">Muconate cycloisomerase I</fullName>
    </submittedName>
</protein>
<dbReference type="InterPro" id="IPR029017">
    <property type="entry name" value="Enolase-like_N"/>
</dbReference>
<dbReference type="Gene3D" id="3.20.20.120">
    <property type="entry name" value="Enolase-like C-terminal domain"/>
    <property type="match status" value="1"/>
</dbReference>
<dbReference type="GO" id="GO:0000287">
    <property type="term" value="F:magnesium ion binding"/>
    <property type="evidence" value="ECO:0007669"/>
    <property type="project" value="UniProtKB-ARBA"/>
</dbReference>
<reference evidence="4" key="1">
    <citation type="journal article" date="2014" name="Int. J. Syst. Evol. Microbiol.">
        <title>Complete genome sequence of Corynebacterium casei LMG S-19264T (=DSM 44701T), isolated from a smear-ripened cheese.</title>
        <authorList>
            <consortium name="US DOE Joint Genome Institute (JGI-PGF)"/>
            <person name="Walter F."/>
            <person name="Albersmeier A."/>
            <person name="Kalinowski J."/>
            <person name="Ruckert C."/>
        </authorList>
    </citation>
    <scope>NUCLEOTIDE SEQUENCE</scope>
    <source>
        <strain evidence="4">CGMCC 1.15320</strain>
    </source>
</reference>
<dbReference type="SFLD" id="SFLDG00180">
    <property type="entry name" value="muconate_cycloisomerase"/>
    <property type="match status" value="1"/>
</dbReference>
<dbReference type="InterPro" id="IPR034593">
    <property type="entry name" value="DgoD-like"/>
</dbReference>
<evidence type="ECO:0000259" key="3">
    <source>
        <dbReference type="SMART" id="SM00922"/>
    </source>
</evidence>
<evidence type="ECO:0000256" key="1">
    <source>
        <dbReference type="ARBA" id="ARBA00008031"/>
    </source>
</evidence>
<dbReference type="RefSeq" id="WP_188722293.1">
    <property type="nucleotide sequence ID" value="NZ_BMIF01000012.1"/>
</dbReference>
<dbReference type="InterPro" id="IPR036849">
    <property type="entry name" value="Enolase-like_C_sf"/>
</dbReference>
<dbReference type="SFLD" id="SFLDS00001">
    <property type="entry name" value="Enolase"/>
    <property type="match status" value="1"/>
</dbReference>
<dbReference type="SUPFAM" id="SSF54826">
    <property type="entry name" value="Enolase N-terminal domain-like"/>
    <property type="match status" value="1"/>
</dbReference>
<evidence type="ECO:0000313" key="4">
    <source>
        <dbReference type="EMBL" id="GGA77051.1"/>
    </source>
</evidence>
<dbReference type="InterPro" id="IPR013342">
    <property type="entry name" value="Mandelate_racemase_C"/>
</dbReference>
<accession>A0A916W8M7</accession>
<dbReference type="GO" id="GO:0009063">
    <property type="term" value="P:amino acid catabolic process"/>
    <property type="evidence" value="ECO:0007669"/>
    <property type="project" value="InterPro"/>
</dbReference>